<evidence type="ECO:0000256" key="3">
    <source>
        <dbReference type="ARBA" id="ARBA00022475"/>
    </source>
</evidence>
<evidence type="ECO:0000256" key="6">
    <source>
        <dbReference type="ARBA" id="ARBA00023136"/>
    </source>
</evidence>
<dbReference type="PANTHER" id="PTHR33884:SF3">
    <property type="entry name" value="UPF0410 PROTEIN YMGE"/>
    <property type="match status" value="1"/>
</dbReference>
<comment type="subcellular location">
    <subcellularLocation>
        <location evidence="1">Cell membrane</location>
        <topology evidence="1">Multi-pass membrane protein</topology>
    </subcellularLocation>
</comment>
<feature type="transmembrane region" description="Helical" evidence="7">
    <location>
        <begin position="29"/>
        <end position="52"/>
    </location>
</feature>
<dbReference type="PANTHER" id="PTHR33884">
    <property type="entry name" value="UPF0410 PROTEIN YMGE"/>
    <property type="match status" value="1"/>
</dbReference>
<evidence type="ECO:0000313" key="9">
    <source>
        <dbReference type="Proteomes" id="UP000219435"/>
    </source>
</evidence>
<feature type="transmembrane region" description="Helical" evidence="7">
    <location>
        <begin position="6"/>
        <end position="22"/>
    </location>
</feature>
<dbReference type="InterPro" id="IPR007341">
    <property type="entry name" value="Transgly_assoc"/>
</dbReference>
<proteinExistence type="inferred from homology"/>
<dbReference type="GO" id="GO:0005886">
    <property type="term" value="C:plasma membrane"/>
    <property type="evidence" value="ECO:0007669"/>
    <property type="project" value="UniProtKB-SubCell"/>
</dbReference>
<accession>A0A285VL94</accession>
<comment type="similarity">
    <text evidence="2">Belongs to the UPF0410 family.</text>
</comment>
<evidence type="ECO:0000256" key="4">
    <source>
        <dbReference type="ARBA" id="ARBA00022692"/>
    </source>
</evidence>
<keyword evidence="5 7" id="KW-1133">Transmembrane helix</keyword>
<gene>
    <name evidence="8" type="ORF">SAMN05660748_4414</name>
</gene>
<keyword evidence="4 7" id="KW-0812">Transmembrane</keyword>
<dbReference type="Pfam" id="PF04226">
    <property type="entry name" value="Transgly_assoc"/>
    <property type="match status" value="1"/>
</dbReference>
<name>A0A285VL94_9ACTN</name>
<dbReference type="RefSeq" id="WP_245853176.1">
    <property type="nucleotide sequence ID" value="NZ_OBQI01000008.1"/>
</dbReference>
<reference evidence="9" key="1">
    <citation type="submission" date="2017-08" db="EMBL/GenBank/DDBJ databases">
        <authorList>
            <person name="Varghese N."/>
            <person name="Submissions S."/>
        </authorList>
    </citation>
    <scope>NUCLEOTIDE SEQUENCE [LARGE SCALE GENOMIC DNA]</scope>
    <source>
        <strain evidence="9">DSM 4725</strain>
    </source>
</reference>
<organism evidence="8 9">
    <name type="scientific">Blastococcus aggregatus</name>
    <dbReference type="NCBI Taxonomy" id="38502"/>
    <lineage>
        <taxon>Bacteria</taxon>
        <taxon>Bacillati</taxon>
        <taxon>Actinomycetota</taxon>
        <taxon>Actinomycetes</taxon>
        <taxon>Geodermatophilales</taxon>
        <taxon>Geodermatophilaceae</taxon>
        <taxon>Blastococcus</taxon>
    </lineage>
</organism>
<protein>
    <submittedName>
        <fullName evidence="8">Uncharacterized membrane protein YeaQ/YmgE, transglycosylase-associated protein family</fullName>
    </submittedName>
</protein>
<evidence type="ECO:0000256" key="5">
    <source>
        <dbReference type="ARBA" id="ARBA00022989"/>
    </source>
</evidence>
<dbReference type="EMBL" id="OBQI01000008">
    <property type="protein sequence ID" value="SOC53361.1"/>
    <property type="molecule type" value="Genomic_DNA"/>
</dbReference>
<sequence>MLIDILGLLVVGLIIGALARLIKPGEQKLSILATLLLGVVGAFIGGAIGGLFNDETGIFELNVVGFIIAVVAAVLLVGVAEALSRNRAVR</sequence>
<keyword evidence="3" id="KW-1003">Cell membrane</keyword>
<feature type="transmembrane region" description="Helical" evidence="7">
    <location>
        <begin position="64"/>
        <end position="83"/>
    </location>
</feature>
<keyword evidence="6 7" id="KW-0472">Membrane</keyword>
<evidence type="ECO:0000313" key="8">
    <source>
        <dbReference type="EMBL" id="SOC53361.1"/>
    </source>
</evidence>
<evidence type="ECO:0000256" key="2">
    <source>
        <dbReference type="ARBA" id="ARBA00011006"/>
    </source>
</evidence>
<keyword evidence="9" id="KW-1185">Reference proteome</keyword>
<evidence type="ECO:0000256" key="7">
    <source>
        <dbReference type="SAM" id="Phobius"/>
    </source>
</evidence>
<evidence type="ECO:0000256" key="1">
    <source>
        <dbReference type="ARBA" id="ARBA00004651"/>
    </source>
</evidence>
<dbReference type="Proteomes" id="UP000219435">
    <property type="component" value="Unassembled WGS sequence"/>
</dbReference>
<dbReference type="AlphaFoldDB" id="A0A285VL94"/>